<dbReference type="Proteomes" id="UP000027135">
    <property type="component" value="Unassembled WGS sequence"/>
</dbReference>
<evidence type="ECO:0000313" key="3">
    <source>
        <dbReference type="Proteomes" id="UP000027135"/>
    </source>
</evidence>
<accession>A0A067RX89</accession>
<dbReference type="AlphaFoldDB" id="A0A067RX89"/>
<feature type="compositionally biased region" description="Basic and acidic residues" evidence="1">
    <location>
        <begin position="88"/>
        <end position="98"/>
    </location>
</feature>
<feature type="compositionally biased region" description="Polar residues" evidence="1">
    <location>
        <begin position="213"/>
        <end position="254"/>
    </location>
</feature>
<feature type="compositionally biased region" description="Low complexity" evidence="1">
    <location>
        <begin position="18"/>
        <end position="30"/>
    </location>
</feature>
<feature type="region of interest" description="Disordered" evidence="1">
    <location>
        <begin position="80"/>
        <end position="118"/>
    </location>
</feature>
<dbReference type="InParanoid" id="A0A067RX89"/>
<reference evidence="2 3" key="1">
    <citation type="journal article" date="2014" name="Nat. Commun.">
        <title>Molecular traces of alternative social organization in a termite genome.</title>
        <authorList>
            <person name="Terrapon N."/>
            <person name="Li C."/>
            <person name="Robertson H.M."/>
            <person name="Ji L."/>
            <person name="Meng X."/>
            <person name="Booth W."/>
            <person name="Chen Z."/>
            <person name="Childers C.P."/>
            <person name="Glastad K.M."/>
            <person name="Gokhale K."/>
            <person name="Gowin J."/>
            <person name="Gronenberg W."/>
            <person name="Hermansen R.A."/>
            <person name="Hu H."/>
            <person name="Hunt B.G."/>
            <person name="Huylmans A.K."/>
            <person name="Khalil S.M."/>
            <person name="Mitchell R.D."/>
            <person name="Munoz-Torres M.C."/>
            <person name="Mustard J.A."/>
            <person name="Pan H."/>
            <person name="Reese J.T."/>
            <person name="Scharf M.E."/>
            <person name="Sun F."/>
            <person name="Vogel H."/>
            <person name="Xiao J."/>
            <person name="Yang W."/>
            <person name="Yang Z."/>
            <person name="Yang Z."/>
            <person name="Zhou J."/>
            <person name="Zhu J."/>
            <person name="Brent C.S."/>
            <person name="Elsik C.G."/>
            <person name="Goodisman M.A."/>
            <person name="Liberles D.A."/>
            <person name="Roe R.M."/>
            <person name="Vargo E.L."/>
            <person name="Vilcinskas A."/>
            <person name="Wang J."/>
            <person name="Bornberg-Bauer E."/>
            <person name="Korb J."/>
            <person name="Zhang G."/>
            <person name="Liebig J."/>
        </authorList>
    </citation>
    <scope>NUCLEOTIDE SEQUENCE [LARGE SCALE GENOMIC DNA]</scope>
    <source>
        <tissue evidence="2">Whole organism</tissue>
    </source>
</reference>
<feature type="compositionally biased region" description="Polar residues" evidence="1">
    <location>
        <begin position="99"/>
        <end position="111"/>
    </location>
</feature>
<organism evidence="2 3">
    <name type="scientific">Zootermopsis nevadensis</name>
    <name type="common">Dampwood termite</name>
    <dbReference type="NCBI Taxonomy" id="136037"/>
    <lineage>
        <taxon>Eukaryota</taxon>
        <taxon>Metazoa</taxon>
        <taxon>Ecdysozoa</taxon>
        <taxon>Arthropoda</taxon>
        <taxon>Hexapoda</taxon>
        <taxon>Insecta</taxon>
        <taxon>Pterygota</taxon>
        <taxon>Neoptera</taxon>
        <taxon>Polyneoptera</taxon>
        <taxon>Dictyoptera</taxon>
        <taxon>Blattodea</taxon>
        <taxon>Blattoidea</taxon>
        <taxon>Termitoidae</taxon>
        <taxon>Termopsidae</taxon>
        <taxon>Zootermopsis</taxon>
    </lineage>
</organism>
<sequence>MSDSHPHGKPEITEPVLNPKTTWTTPNPKTVQPREISNTFSGNYREQKNKWMPALNLNPPPISNGQTWQHWIPETTALNNASTTTERQLSEDKSHEAPESSNGSTASATTKNSKEPHSLPVTVQLFPERLAAILAQAERYARLTFSFPMAAISKLGYYTSRSSDPVEDDQIASASSNRLYSINTHFLSASSEDPNRGYPSPQTQRRPKHFATTRPTAGNANTKPTNQNTFLTFENPRPSNGKASPVTTETSVSQPRVDVVDNTRQLKDATRNVLIFIPYNYAYVSDDDDGGPVENVEMPRYIPLLRHVRTDRKSKYETRQRSDNDNQNSPEGRVKVKHFSSDRGGHFSIFHQYQILPER</sequence>
<proteinExistence type="predicted"/>
<dbReference type="EMBL" id="KK852405">
    <property type="protein sequence ID" value="KDR24509.1"/>
    <property type="molecule type" value="Genomic_DNA"/>
</dbReference>
<feature type="compositionally biased region" description="Basic and acidic residues" evidence="1">
    <location>
        <begin position="311"/>
        <end position="324"/>
    </location>
</feature>
<gene>
    <name evidence="2" type="ORF">L798_00128</name>
</gene>
<feature type="compositionally biased region" description="Basic and acidic residues" evidence="1">
    <location>
        <begin position="1"/>
        <end position="12"/>
    </location>
</feature>
<name>A0A067RX89_ZOONE</name>
<feature type="region of interest" description="Disordered" evidence="1">
    <location>
        <begin position="311"/>
        <end position="338"/>
    </location>
</feature>
<evidence type="ECO:0000313" key="2">
    <source>
        <dbReference type="EMBL" id="KDR24509.1"/>
    </source>
</evidence>
<feature type="region of interest" description="Disordered" evidence="1">
    <location>
        <begin position="188"/>
        <end position="255"/>
    </location>
</feature>
<evidence type="ECO:0000256" key="1">
    <source>
        <dbReference type="SAM" id="MobiDB-lite"/>
    </source>
</evidence>
<protein>
    <submittedName>
        <fullName evidence="2">Uncharacterized protein</fullName>
    </submittedName>
</protein>
<keyword evidence="3" id="KW-1185">Reference proteome</keyword>
<feature type="region of interest" description="Disordered" evidence="1">
    <location>
        <begin position="1"/>
        <end position="40"/>
    </location>
</feature>